<evidence type="ECO:0000313" key="3">
    <source>
        <dbReference type="Proteomes" id="UP000002035"/>
    </source>
</evidence>
<dbReference type="RefSeq" id="XP_002847401.1">
    <property type="nucleotide sequence ID" value="XM_002847355.1"/>
</dbReference>
<reference evidence="3" key="1">
    <citation type="journal article" date="2012" name="MBio">
        <title>Comparative genome analysis of Trichophyton rubrum and related dermatophytes reveals candidate genes involved in infection.</title>
        <authorList>
            <person name="Martinez D.A."/>
            <person name="Oliver B.G."/>
            <person name="Graeser Y."/>
            <person name="Goldberg J.M."/>
            <person name="Li W."/>
            <person name="Martinez-Rossi N.M."/>
            <person name="Monod M."/>
            <person name="Shelest E."/>
            <person name="Barton R.C."/>
            <person name="Birch E."/>
            <person name="Brakhage A.A."/>
            <person name="Chen Z."/>
            <person name="Gurr S.J."/>
            <person name="Heiman D."/>
            <person name="Heitman J."/>
            <person name="Kosti I."/>
            <person name="Rossi A."/>
            <person name="Saif S."/>
            <person name="Samalova M."/>
            <person name="Saunders C.W."/>
            <person name="Shea T."/>
            <person name="Summerbell R.C."/>
            <person name="Xu J."/>
            <person name="Young S."/>
            <person name="Zeng Q."/>
            <person name="Birren B.W."/>
            <person name="Cuomo C.A."/>
            <person name="White T.C."/>
        </authorList>
    </citation>
    <scope>NUCLEOTIDE SEQUENCE [LARGE SCALE GENOMIC DNA]</scope>
    <source>
        <strain evidence="3">ATCC MYA-4605 / CBS 113480</strain>
    </source>
</reference>
<dbReference type="OrthoDB" id="4762557at2759"/>
<accession>C5FK66</accession>
<sequence>MRFFTLSVAAALCGLAASLTAGEAPLYKRTDFCGRRPEFDYCEISGKYVVCDGGKPTFYTCDGGCKPLCHDGTPCFKKGFCADNQPCVARCDNGKLSGPPSWAH</sequence>
<dbReference type="Proteomes" id="UP000002035">
    <property type="component" value="Unassembled WGS sequence"/>
</dbReference>
<evidence type="ECO:0000256" key="1">
    <source>
        <dbReference type="SAM" id="SignalP"/>
    </source>
</evidence>
<gene>
    <name evidence="2" type="ORF">MCYG_02907</name>
</gene>
<keyword evidence="1" id="KW-0732">Signal</keyword>
<proteinExistence type="predicted"/>
<feature type="chain" id="PRO_5002950238" evidence="1">
    <location>
        <begin position="19"/>
        <end position="104"/>
    </location>
</feature>
<dbReference type="HOGENOM" id="CLU_152045_0_0_1"/>
<name>C5FK66_ARTOC</name>
<dbReference type="EMBL" id="DS995703">
    <property type="protein sequence ID" value="EEQ30088.1"/>
    <property type="molecule type" value="Genomic_DNA"/>
</dbReference>
<feature type="signal peptide" evidence="1">
    <location>
        <begin position="1"/>
        <end position="18"/>
    </location>
</feature>
<organism evidence="2 3">
    <name type="scientific">Arthroderma otae (strain ATCC MYA-4605 / CBS 113480)</name>
    <name type="common">Microsporum canis</name>
    <dbReference type="NCBI Taxonomy" id="554155"/>
    <lineage>
        <taxon>Eukaryota</taxon>
        <taxon>Fungi</taxon>
        <taxon>Dikarya</taxon>
        <taxon>Ascomycota</taxon>
        <taxon>Pezizomycotina</taxon>
        <taxon>Eurotiomycetes</taxon>
        <taxon>Eurotiomycetidae</taxon>
        <taxon>Onygenales</taxon>
        <taxon>Arthrodermataceae</taxon>
        <taxon>Microsporum</taxon>
    </lineage>
</organism>
<dbReference type="AlphaFoldDB" id="C5FK66"/>
<evidence type="ECO:0000313" key="2">
    <source>
        <dbReference type="EMBL" id="EEQ30088.1"/>
    </source>
</evidence>
<dbReference type="GeneID" id="9224847"/>
<protein>
    <submittedName>
        <fullName evidence="2">Uncharacterized protein</fullName>
    </submittedName>
</protein>
<dbReference type="VEuPathDB" id="FungiDB:MCYG_02907"/>
<keyword evidence="3" id="KW-1185">Reference proteome</keyword>